<keyword evidence="2" id="KW-0227">DNA damage</keyword>
<keyword evidence="1" id="KW-0547">Nucleotide-binding</keyword>
<dbReference type="PANTHER" id="PTHR47962:SF5">
    <property type="entry name" value="ATP-DEPENDENT HELICASE LHR-RELATED"/>
    <property type="match status" value="1"/>
</dbReference>
<keyword evidence="5" id="KW-0067">ATP-binding</keyword>
<dbReference type="GO" id="GO:0016887">
    <property type="term" value="F:ATP hydrolysis activity"/>
    <property type="evidence" value="ECO:0007669"/>
    <property type="project" value="TreeGrafter"/>
</dbReference>
<dbReference type="InterPro" id="IPR003593">
    <property type="entry name" value="AAA+_ATPase"/>
</dbReference>
<dbReference type="InterPro" id="IPR001650">
    <property type="entry name" value="Helicase_C-like"/>
</dbReference>
<dbReference type="CDD" id="cd17922">
    <property type="entry name" value="DEXHc_LHR-like"/>
    <property type="match status" value="1"/>
</dbReference>
<dbReference type="PROSITE" id="PS51194">
    <property type="entry name" value="HELICASE_CTER"/>
    <property type="match status" value="1"/>
</dbReference>
<dbReference type="EMBL" id="SLUN01000034">
    <property type="protein sequence ID" value="TCL61473.1"/>
    <property type="molecule type" value="Genomic_DNA"/>
</dbReference>
<dbReference type="GO" id="GO:0003677">
    <property type="term" value="F:DNA binding"/>
    <property type="evidence" value="ECO:0007669"/>
    <property type="project" value="UniProtKB-KW"/>
</dbReference>
<dbReference type="PANTHER" id="PTHR47962">
    <property type="entry name" value="ATP-DEPENDENT HELICASE LHR-RELATED-RELATED"/>
    <property type="match status" value="1"/>
</dbReference>
<dbReference type="Pfam" id="PF23234">
    <property type="entry name" value="WHD_4th_Lhr"/>
    <property type="match status" value="1"/>
</dbReference>
<feature type="domain" description="Helicase C-terminal" evidence="10">
    <location>
        <begin position="268"/>
        <end position="425"/>
    </location>
</feature>
<evidence type="ECO:0000256" key="4">
    <source>
        <dbReference type="ARBA" id="ARBA00022806"/>
    </source>
</evidence>
<dbReference type="InterPro" id="IPR027417">
    <property type="entry name" value="P-loop_NTPase"/>
</dbReference>
<dbReference type="SMART" id="SM00382">
    <property type="entry name" value="AAA"/>
    <property type="match status" value="1"/>
</dbReference>
<dbReference type="SUPFAM" id="SSF52540">
    <property type="entry name" value="P-loop containing nucleoside triphosphate hydrolases"/>
    <property type="match status" value="1"/>
</dbReference>
<evidence type="ECO:0000256" key="2">
    <source>
        <dbReference type="ARBA" id="ARBA00022763"/>
    </source>
</evidence>
<evidence type="ECO:0000259" key="10">
    <source>
        <dbReference type="PROSITE" id="PS51194"/>
    </source>
</evidence>
<dbReference type="InterPro" id="IPR052511">
    <property type="entry name" value="ATP-dep_Helicase"/>
</dbReference>
<evidence type="ECO:0000256" key="8">
    <source>
        <dbReference type="ARBA" id="ARBA00023235"/>
    </source>
</evidence>
<dbReference type="CDD" id="cd18796">
    <property type="entry name" value="SF2_C_LHR"/>
    <property type="match status" value="1"/>
</dbReference>
<dbReference type="Pfam" id="PF19306">
    <property type="entry name" value="WHD_Lhr"/>
    <property type="match status" value="1"/>
</dbReference>
<dbReference type="SMART" id="SM00490">
    <property type="entry name" value="HELICc"/>
    <property type="match status" value="1"/>
</dbReference>
<dbReference type="GO" id="GO:0004386">
    <property type="term" value="F:helicase activity"/>
    <property type="evidence" value="ECO:0007669"/>
    <property type="project" value="UniProtKB-KW"/>
</dbReference>
<keyword evidence="12" id="KW-1185">Reference proteome</keyword>
<keyword evidence="3" id="KW-0378">Hydrolase</keyword>
<dbReference type="Gene3D" id="3.40.50.300">
    <property type="entry name" value="P-loop containing nucleotide triphosphate hydrolases"/>
    <property type="match status" value="2"/>
</dbReference>
<organism evidence="11 12">
    <name type="scientific">Hydrogenispora ethanolica</name>
    <dbReference type="NCBI Taxonomy" id="1082276"/>
    <lineage>
        <taxon>Bacteria</taxon>
        <taxon>Bacillati</taxon>
        <taxon>Bacillota</taxon>
        <taxon>Hydrogenispora</taxon>
    </lineage>
</organism>
<reference evidence="11 12" key="1">
    <citation type="submission" date="2019-03" db="EMBL/GenBank/DDBJ databases">
        <title>Genomic Encyclopedia of Type Strains, Phase IV (KMG-IV): sequencing the most valuable type-strain genomes for metagenomic binning, comparative biology and taxonomic classification.</title>
        <authorList>
            <person name="Goeker M."/>
        </authorList>
    </citation>
    <scope>NUCLEOTIDE SEQUENCE [LARGE SCALE GENOMIC DNA]</scope>
    <source>
        <strain evidence="11 12">LX-B</strain>
    </source>
</reference>
<keyword evidence="6" id="KW-0238">DNA-binding</keyword>
<dbReference type="Proteomes" id="UP000295008">
    <property type="component" value="Unassembled WGS sequence"/>
</dbReference>
<keyword evidence="7" id="KW-0234">DNA repair</keyword>
<dbReference type="Pfam" id="PF23235">
    <property type="entry name" value="WHD_3rd_Lhr"/>
    <property type="match status" value="1"/>
</dbReference>
<evidence type="ECO:0000256" key="5">
    <source>
        <dbReference type="ARBA" id="ARBA00022840"/>
    </source>
</evidence>
<dbReference type="Pfam" id="PF00271">
    <property type="entry name" value="Helicase_C"/>
    <property type="match status" value="1"/>
</dbReference>
<sequence length="1460" mass="163144">MHPSLNDFHPVVARWFGQTYGEPTLPQAQGWPLIGAGQNVLMLAPTGSGKTLAAFLKCLDWLYREGASGQNGGVRVLYISPLKALNNDIHRNLELPLQGIAALGREMGYDLPELRTAVRTGDTPSAERGRMLRRPPQILITTPESLFLLLSSQARQILRTVRFVIVDEIHTLFPTKRGAHLALSLERLEQLAGAERPLQRIGLSATMRPLDQVAAYLAGNEYRPETGTPQPRPVAIVDGGQRKKLDLQILLPVPDLRELPEQSIWPPLYRQLLELIRAHRTTLVFVNNRRAAERITANLNQLAEAEIARTHHGSVSKEVRLMVEELLKQGEIACIVATASLELGIDVGFIDLVVQIESPKEVGRGLQRVGRAGHIVGMPSKGRIIPKTRADLLESAAILREMKAGRVEAAHAVRDCLDVLAQQLVAMTAERDWPVEEAFQLARRAYNFQTLSRRNFENVLAMLAGTFETTEYVELRPRLYWDRPAGTIRADSYGKRLVYSSGGTIADRGYYGVYLQDSAVRLGELDEEFVYERRLHERFVLGTSVWKIEEIRQDRVIVSHSKKGGEAIIPFWKADMGGRPYELGKRIGAFLAEAEARLDDPELDDWLGTECGLDPAVARNLGQYLRDQRRAVGYLPTDRRIVIEEFPDEAGEWRVFLHSPFGMKLHLALALLIKDEWERIHEVLVEFVPADSGIMFHLPGMSAPPELEWEQLPLDDLEARVARMISGSALFGITFRHAAQFSLVMPRTGYGRKRTPFWLTRLKAGNLLQVVAKYPDFPLVIETYRSVLQDYLELDALREFLTAVRQENITVQRRRHQAPSPFAAGHLLNFVASFMYEGEAPKSELKLNLFGLGREALKAIVGEGGFRELLDRDIVETVAERAGGRDLLARDLSPAAVEHWLARLGDLRREELPAWFPQTHPQVWALLDALQAEGRAVTLRPPQGQELLVSRNELATYYSAFPELKTPPADQAFPGQKAAKTEARRRLIQRYVRTHGPFPGTALVVRYGIPEPEVVAELAALAAQGLVESGEFLPGGAGEEWCDSGLLQEIHRRSLARARREVEPSRPEQFGAFLAAWQGVGAERSGVDGLAETLDQLSGLWLPAAVWENGVLPNRVRDYQPALLDQLITSGQWIWRAKGSEGNLRLCFESAAPPEANPDVAAERADEAETLSPNAQTIRRILADSGALSLPQLWQQAKLSSVATWQGLEELLRAGWVTNDTLGPVRHLLATRPQERLGVRGILPPSVIARLGRWSLLSPPGPRQPEDEARRVLERYGIVSRELLEAETATWGELYPVFDHWEQIGRIKRGYFVAGLGGIQYALPRAVEVLRKPEGGGAPSLWAIHWEDPANPLRYIAEWPGTGAEPKLMGDYLVVRAGQPVLLAGGKKLKLKSLAELSSGELVAAFRKLVDLLCRVFPDQKIVWTHFNGEPLQLTPLRETLEELGFETGYRELTLWPSRR</sequence>
<evidence type="ECO:0000256" key="6">
    <source>
        <dbReference type="ARBA" id="ARBA00023125"/>
    </source>
</evidence>
<keyword evidence="8" id="KW-0413">Isomerase</keyword>
<comment type="caution">
    <text evidence="11">The sequence shown here is derived from an EMBL/GenBank/DDBJ whole genome shotgun (WGS) entry which is preliminary data.</text>
</comment>
<dbReference type="GO" id="GO:0006281">
    <property type="term" value="P:DNA repair"/>
    <property type="evidence" value="ECO:0007669"/>
    <property type="project" value="UniProtKB-KW"/>
</dbReference>
<dbReference type="InterPro" id="IPR013701">
    <property type="entry name" value="Lhr-like_DEAD/DEAH_assoc"/>
</dbReference>
<dbReference type="InterPro" id="IPR011545">
    <property type="entry name" value="DEAD/DEAH_box_helicase_dom"/>
</dbReference>
<accession>A0A4R1R789</accession>
<evidence type="ECO:0000256" key="1">
    <source>
        <dbReference type="ARBA" id="ARBA00022741"/>
    </source>
</evidence>
<dbReference type="InterPro" id="IPR014001">
    <property type="entry name" value="Helicase_ATP-bd"/>
</dbReference>
<dbReference type="InterPro" id="IPR045628">
    <property type="entry name" value="Lhr_WH_dom"/>
</dbReference>
<feature type="domain" description="Helicase ATP-binding" evidence="9">
    <location>
        <begin position="31"/>
        <end position="225"/>
    </location>
</feature>
<dbReference type="Pfam" id="PF08494">
    <property type="entry name" value="DEAD_assoc"/>
    <property type="match status" value="1"/>
</dbReference>
<dbReference type="InterPro" id="IPR055367">
    <property type="entry name" value="WH4_Lhr"/>
</dbReference>
<dbReference type="Pfam" id="PF00270">
    <property type="entry name" value="DEAD"/>
    <property type="match status" value="1"/>
</dbReference>
<dbReference type="InterPro" id="IPR055368">
    <property type="entry name" value="WH3_Lhr"/>
</dbReference>
<dbReference type="RefSeq" id="WP_165908193.1">
    <property type="nucleotide sequence ID" value="NZ_SLUN01000034.1"/>
</dbReference>
<gene>
    <name evidence="11" type="ORF">EDC14_103429</name>
</gene>
<name>A0A4R1R789_HYDET</name>
<protein>
    <submittedName>
        <fullName evidence="11">Lhr family ATP dependent helicase</fullName>
    </submittedName>
</protein>
<dbReference type="PROSITE" id="PS51192">
    <property type="entry name" value="HELICASE_ATP_BIND_1"/>
    <property type="match status" value="1"/>
</dbReference>
<dbReference type="SMART" id="SM00487">
    <property type="entry name" value="DEXDc"/>
    <property type="match status" value="1"/>
</dbReference>
<evidence type="ECO:0000313" key="12">
    <source>
        <dbReference type="Proteomes" id="UP000295008"/>
    </source>
</evidence>
<evidence type="ECO:0000259" key="9">
    <source>
        <dbReference type="PROSITE" id="PS51192"/>
    </source>
</evidence>
<keyword evidence="4 11" id="KW-0347">Helicase</keyword>
<evidence type="ECO:0000256" key="7">
    <source>
        <dbReference type="ARBA" id="ARBA00023204"/>
    </source>
</evidence>
<evidence type="ECO:0000313" key="11">
    <source>
        <dbReference type="EMBL" id="TCL61473.1"/>
    </source>
</evidence>
<dbReference type="GO" id="GO:0005524">
    <property type="term" value="F:ATP binding"/>
    <property type="evidence" value="ECO:0007669"/>
    <property type="project" value="UniProtKB-KW"/>
</dbReference>
<evidence type="ECO:0000256" key="3">
    <source>
        <dbReference type="ARBA" id="ARBA00022801"/>
    </source>
</evidence>
<proteinExistence type="predicted"/>